<comment type="caution">
    <text evidence="1">The sequence shown here is derived from an EMBL/GenBank/DDBJ whole genome shotgun (WGS) entry which is preliminary data.</text>
</comment>
<proteinExistence type="predicted"/>
<dbReference type="Proteomes" id="UP001163846">
    <property type="component" value="Unassembled WGS sequence"/>
</dbReference>
<organism evidence="1 2">
    <name type="scientific">Lentinula raphanica</name>
    <dbReference type="NCBI Taxonomy" id="153919"/>
    <lineage>
        <taxon>Eukaryota</taxon>
        <taxon>Fungi</taxon>
        <taxon>Dikarya</taxon>
        <taxon>Basidiomycota</taxon>
        <taxon>Agaricomycotina</taxon>
        <taxon>Agaricomycetes</taxon>
        <taxon>Agaricomycetidae</taxon>
        <taxon>Agaricales</taxon>
        <taxon>Marasmiineae</taxon>
        <taxon>Omphalotaceae</taxon>
        <taxon>Lentinula</taxon>
    </lineage>
</organism>
<sequence>MSTSKWFFSSLSPGSRLHCLPTRGRRSTFLFTSLEWVGKALYRSSSINILEEIDLLHQRIIAILIVVSSPVGLSSLGSMSPRHVRLEWSSSRASPLSTVTCPSTDRQFRPIDSDQSPESLYSRFFPSPSPMALSFLILFTDTFTLFSRTQIERRCNRSGLCRTQVRQWKDMYRNLLVKPVHILDLSTSASASLSLASLNLSSIRLYLYIPVPSQCRRTRPTWPRKLHAHTLPEYSCFFLTSLA</sequence>
<keyword evidence="2" id="KW-1185">Reference proteome</keyword>
<dbReference type="AlphaFoldDB" id="A0AA38P0T3"/>
<evidence type="ECO:0000313" key="2">
    <source>
        <dbReference type="Proteomes" id="UP001163846"/>
    </source>
</evidence>
<reference evidence="1" key="1">
    <citation type="submission" date="2022-08" db="EMBL/GenBank/DDBJ databases">
        <authorList>
            <consortium name="DOE Joint Genome Institute"/>
            <person name="Min B."/>
            <person name="Riley R."/>
            <person name="Sierra-Patev S."/>
            <person name="Naranjo-Ortiz M."/>
            <person name="Looney B."/>
            <person name="Konkel Z."/>
            <person name="Slot J.C."/>
            <person name="Sakamoto Y."/>
            <person name="Steenwyk J.L."/>
            <person name="Rokas A."/>
            <person name="Carro J."/>
            <person name="Camarero S."/>
            <person name="Ferreira P."/>
            <person name="Molpeceres G."/>
            <person name="Ruiz-Duenas F.J."/>
            <person name="Serrano A."/>
            <person name="Henrissat B."/>
            <person name="Drula E."/>
            <person name="Hughes K.W."/>
            <person name="Mata J.L."/>
            <person name="Ishikawa N.K."/>
            <person name="Vargas-Isla R."/>
            <person name="Ushijima S."/>
            <person name="Smith C.A."/>
            <person name="Ahrendt S."/>
            <person name="Andreopoulos W."/>
            <person name="He G."/>
            <person name="Labutti K."/>
            <person name="Lipzen A."/>
            <person name="Ng V."/>
            <person name="Sandor L."/>
            <person name="Barry K."/>
            <person name="Martinez A.T."/>
            <person name="Xiao Y."/>
            <person name="Gibbons J.G."/>
            <person name="Terashima K."/>
            <person name="Hibbett D.S."/>
            <person name="Grigoriev I.V."/>
        </authorList>
    </citation>
    <scope>NUCLEOTIDE SEQUENCE</scope>
    <source>
        <strain evidence="1">TFB9207</strain>
    </source>
</reference>
<dbReference type="EMBL" id="MU806582">
    <property type="protein sequence ID" value="KAJ3834100.1"/>
    <property type="molecule type" value="Genomic_DNA"/>
</dbReference>
<gene>
    <name evidence="1" type="ORF">F5878DRAFT_645405</name>
</gene>
<name>A0AA38P0T3_9AGAR</name>
<accession>A0AA38P0T3</accession>
<evidence type="ECO:0000313" key="1">
    <source>
        <dbReference type="EMBL" id="KAJ3834100.1"/>
    </source>
</evidence>
<protein>
    <submittedName>
        <fullName evidence="1">Uncharacterized protein</fullName>
    </submittedName>
</protein>